<dbReference type="GO" id="GO:0050511">
    <property type="term" value="F:undecaprenyldiphospho-muramoylpentapeptide beta-N-acetylglucosaminyltransferase activity"/>
    <property type="evidence" value="ECO:0007669"/>
    <property type="project" value="InterPro"/>
</dbReference>
<dbReference type="PANTHER" id="PTHR21015">
    <property type="entry name" value="UDP-N-ACETYLGLUCOSAMINE--N-ACETYLMURAMYL-(PENTAPEPTIDE) PYROPHOSPHORYL-UNDECAPRENOL N-ACETYLGLUCOSAMINE TRANSFERASE 1"/>
    <property type="match status" value="1"/>
</dbReference>
<name>A0A6J6E1G6_9ZZZZ</name>
<dbReference type="InterPro" id="IPR007235">
    <property type="entry name" value="Glyco_trans_28_C"/>
</dbReference>
<evidence type="ECO:0000256" key="4">
    <source>
        <dbReference type="ARBA" id="ARBA00022679"/>
    </source>
</evidence>
<dbReference type="HAMAP" id="MF_00033">
    <property type="entry name" value="MurG"/>
    <property type="match status" value="1"/>
</dbReference>
<keyword evidence="4" id="KW-0808">Transferase</keyword>
<keyword evidence="9" id="KW-0961">Cell wall biogenesis/degradation</keyword>
<evidence type="ECO:0000259" key="11">
    <source>
        <dbReference type="Pfam" id="PF04101"/>
    </source>
</evidence>
<feature type="domain" description="Glycosyl transferase family 28 C-terminal" evidence="11">
    <location>
        <begin position="189"/>
        <end position="346"/>
    </location>
</feature>
<sequence>MTNYLLTGGGTAGHVNPLLTIASALLAKNQDDKVFVLGTSSGLESRLVPEAGLPLLLIEKLPFPRRISFYAISFPFRFLACVMKVKSYIKEHNISAVVGFGGYVSAPAYMAAKQLKVPLILHEGNALPGIANRLGNRFASAAGKAFRSANLVTSEFVGMPIRPAITALAKSKDVEAARKFFGLKAQTTTLLVTGGSQGARSINETIDRSRAVLAAAGVQVLHIIGASSELAEVSEPEYKRVRYVNQMELAIAASDFAVSRGGAATVSEFSAVGLPALYIPYGVGNGEQKFNLLDVLAAGGAITATDKEFDEQYVRATLIPLISDSKRLAQMSESAKQAGVLDGTERFVALIEEVVSRR</sequence>
<keyword evidence="6" id="KW-0573">Peptidoglycan synthesis</keyword>
<dbReference type="CDD" id="cd03785">
    <property type="entry name" value="GT28_MurG"/>
    <property type="match status" value="1"/>
</dbReference>
<dbReference type="GO" id="GO:0008360">
    <property type="term" value="P:regulation of cell shape"/>
    <property type="evidence" value="ECO:0007669"/>
    <property type="project" value="UniProtKB-KW"/>
</dbReference>
<dbReference type="Pfam" id="PF04101">
    <property type="entry name" value="Glyco_tran_28_C"/>
    <property type="match status" value="1"/>
</dbReference>
<dbReference type="InterPro" id="IPR004276">
    <property type="entry name" value="GlycoTrans_28_N"/>
</dbReference>
<dbReference type="GO" id="GO:0005975">
    <property type="term" value="P:carbohydrate metabolic process"/>
    <property type="evidence" value="ECO:0007669"/>
    <property type="project" value="InterPro"/>
</dbReference>
<proteinExistence type="inferred from homology"/>
<dbReference type="PANTHER" id="PTHR21015:SF22">
    <property type="entry name" value="GLYCOSYLTRANSFERASE"/>
    <property type="match status" value="1"/>
</dbReference>
<dbReference type="GO" id="GO:0051301">
    <property type="term" value="P:cell division"/>
    <property type="evidence" value="ECO:0007669"/>
    <property type="project" value="UniProtKB-KW"/>
</dbReference>
<reference evidence="12" key="1">
    <citation type="submission" date="2020-05" db="EMBL/GenBank/DDBJ databases">
        <authorList>
            <person name="Chiriac C."/>
            <person name="Salcher M."/>
            <person name="Ghai R."/>
            <person name="Kavagutti S V."/>
        </authorList>
    </citation>
    <scope>NUCLEOTIDE SEQUENCE</scope>
</reference>
<dbReference type="InterPro" id="IPR006009">
    <property type="entry name" value="GlcNAc_MurG"/>
</dbReference>
<evidence type="ECO:0000256" key="7">
    <source>
        <dbReference type="ARBA" id="ARBA00023136"/>
    </source>
</evidence>
<evidence type="ECO:0000313" key="12">
    <source>
        <dbReference type="EMBL" id="CAB4569119.1"/>
    </source>
</evidence>
<dbReference type="GO" id="GO:0071555">
    <property type="term" value="P:cell wall organization"/>
    <property type="evidence" value="ECO:0007669"/>
    <property type="project" value="UniProtKB-KW"/>
</dbReference>
<evidence type="ECO:0000259" key="10">
    <source>
        <dbReference type="Pfam" id="PF03033"/>
    </source>
</evidence>
<dbReference type="SUPFAM" id="SSF53756">
    <property type="entry name" value="UDP-Glycosyltransferase/glycogen phosphorylase"/>
    <property type="match status" value="1"/>
</dbReference>
<dbReference type="Gene3D" id="3.40.50.2000">
    <property type="entry name" value="Glycogen Phosphorylase B"/>
    <property type="match status" value="2"/>
</dbReference>
<keyword evidence="1" id="KW-1003">Cell membrane</keyword>
<evidence type="ECO:0000256" key="6">
    <source>
        <dbReference type="ARBA" id="ARBA00022984"/>
    </source>
</evidence>
<organism evidence="12">
    <name type="scientific">freshwater metagenome</name>
    <dbReference type="NCBI Taxonomy" id="449393"/>
    <lineage>
        <taxon>unclassified sequences</taxon>
        <taxon>metagenomes</taxon>
        <taxon>ecological metagenomes</taxon>
    </lineage>
</organism>
<evidence type="ECO:0000256" key="1">
    <source>
        <dbReference type="ARBA" id="ARBA00022475"/>
    </source>
</evidence>
<evidence type="ECO:0000256" key="5">
    <source>
        <dbReference type="ARBA" id="ARBA00022960"/>
    </source>
</evidence>
<keyword evidence="3" id="KW-0328">Glycosyltransferase</keyword>
<protein>
    <submittedName>
        <fullName evidence="12">Unannotated protein</fullName>
    </submittedName>
</protein>
<dbReference type="GO" id="GO:0009252">
    <property type="term" value="P:peptidoglycan biosynthetic process"/>
    <property type="evidence" value="ECO:0007669"/>
    <property type="project" value="UniProtKB-KW"/>
</dbReference>
<keyword evidence="5" id="KW-0133">Cell shape</keyword>
<gene>
    <name evidence="12" type="ORF">UFOPK1639_00892</name>
</gene>
<keyword evidence="7" id="KW-0472">Membrane</keyword>
<evidence type="ECO:0000256" key="8">
    <source>
        <dbReference type="ARBA" id="ARBA00023306"/>
    </source>
</evidence>
<evidence type="ECO:0000256" key="2">
    <source>
        <dbReference type="ARBA" id="ARBA00022618"/>
    </source>
</evidence>
<accession>A0A6J6E1G6</accession>
<evidence type="ECO:0000256" key="9">
    <source>
        <dbReference type="ARBA" id="ARBA00023316"/>
    </source>
</evidence>
<keyword evidence="8" id="KW-0131">Cell cycle</keyword>
<dbReference type="Pfam" id="PF03033">
    <property type="entry name" value="Glyco_transf_28"/>
    <property type="match status" value="1"/>
</dbReference>
<keyword evidence="2" id="KW-0132">Cell division</keyword>
<evidence type="ECO:0000256" key="3">
    <source>
        <dbReference type="ARBA" id="ARBA00022676"/>
    </source>
</evidence>
<dbReference type="EMBL" id="CAEZTH010000129">
    <property type="protein sequence ID" value="CAB4569119.1"/>
    <property type="molecule type" value="Genomic_DNA"/>
</dbReference>
<dbReference type="AlphaFoldDB" id="A0A6J6E1G6"/>
<feature type="domain" description="Glycosyltransferase family 28 N-terminal" evidence="10">
    <location>
        <begin position="5"/>
        <end position="141"/>
    </location>
</feature>